<protein>
    <submittedName>
        <fullName evidence="2">Uncharacterized protein</fullName>
    </submittedName>
</protein>
<feature type="region of interest" description="Disordered" evidence="1">
    <location>
        <begin position="1"/>
        <end position="172"/>
    </location>
</feature>
<sequence length="172" mass="17349">MLPSDFLRGGGGLADVAPAERASGVGAQPQVDALNVEQVPARRQQPHRLPVPKHGEADRALRPPGGGGGAPPVREHGDRRESGRRQPASVPAVGGSGPGAAVRAHGGGRVPVGDGAPEADGHREDDEAGGAGEADENHRVAHPVAAAAGNLQRVRRRGGGAVGEGRHGRAAW</sequence>
<evidence type="ECO:0000313" key="2">
    <source>
        <dbReference type="EMBL" id="PVH65931.1"/>
    </source>
</evidence>
<dbReference type="AlphaFoldDB" id="A0A2T8KUS1"/>
<organism evidence="2">
    <name type="scientific">Panicum hallii</name>
    <dbReference type="NCBI Taxonomy" id="206008"/>
    <lineage>
        <taxon>Eukaryota</taxon>
        <taxon>Viridiplantae</taxon>
        <taxon>Streptophyta</taxon>
        <taxon>Embryophyta</taxon>
        <taxon>Tracheophyta</taxon>
        <taxon>Spermatophyta</taxon>
        <taxon>Magnoliopsida</taxon>
        <taxon>Liliopsida</taxon>
        <taxon>Poales</taxon>
        <taxon>Poaceae</taxon>
        <taxon>PACMAD clade</taxon>
        <taxon>Panicoideae</taxon>
        <taxon>Panicodae</taxon>
        <taxon>Paniceae</taxon>
        <taxon>Panicinae</taxon>
        <taxon>Panicum</taxon>
        <taxon>Panicum sect. Panicum</taxon>
    </lineage>
</organism>
<name>A0A2T8KUS1_9POAL</name>
<dbReference type="Gramene" id="PVH65931">
    <property type="protein sequence ID" value="PVH65931"/>
    <property type="gene ID" value="PAHAL_1G107200"/>
</dbReference>
<gene>
    <name evidence="2" type="ORF">PAHAL_1G107200</name>
</gene>
<reference evidence="2" key="1">
    <citation type="submission" date="2018-04" db="EMBL/GenBank/DDBJ databases">
        <title>WGS assembly of Panicum hallii.</title>
        <authorList>
            <person name="Lovell J."/>
            <person name="Jenkins J."/>
            <person name="Lowry D."/>
            <person name="Mamidi S."/>
            <person name="Sreedasyam A."/>
            <person name="Weng X."/>
            <person name="Barry K."/>
            <person name="Bonette J."/>
            <person name="Campitelli B."/>
            <person name="Daum C."/>
            <person name="Gordon S."/>
            <person name="Gould B."/>
            <person name="Lipzen A."/>
            <person name="Macqueen A."/>
            <person name="Palacio-Mejia J."/>
            <person name="Plott C."/>
            <person name="Shakirov E."/>
            <person name="Shu S."/>
            <person name="Yoshinaga Y."/>
            <person name="Zane M."/>
            <person name="Rokhsar D."/>
            <person name="Grimwood J."/>
            <person name="Schmutz J."/>
            <person name="Juenger T."/>
        </authorList>
    </citation>
    <scope>NUCLEOTIDE SEQUENCE [LARGE SCALE GENOMIC DNA]</scope>
    <source>
        <strain evidence="2">FIL2</strain>
    </source>
</reference>
<dbReference type="EMBL" id="CM008046">
    <property type="protein sequence ID" value="PVH65931.1"/>
    <property type="molecule type" value="Genomic_DNA"/>
</dbReference>
<feature type="compositionally biased region" description="Low complexity" evidence="1">
    <location>
        <begin position="87"/>
        <end position="104"/>
    </location>
</feature>
<evidence type="ECO:0000256" key="1">
    <source>
        <dbReference type="SAM" id="MobiDB-lite"/>
    </source>
</evidence>
<dbReference type="Proteomes" id="UP000243499">
    <property type="component" value="Chromosome 1"/>
</dbReference>
<feature type="compositionally biased region" description="Basic and acidic residues" evidence="1">
    <location>
        <begin position="73"/>
        <end position="84"/>
    </location>
</feature>
<proteinExistence type="predicted"/>
<accession>A0A2T8KUS1</accession>